<dbReference type="PROSITE" id="PS00678">
    <property type="entry name" value="WD_REPEATS_1"/>
    <property type="match status" value="1"/>
</dbReference>
<evidence type="ECO:0000313" key="7">
    <source>
        <dbReference type="WBParaSite" id="SBAD_0000868001-mRNA-1"/>
    </source>
</evidence>
<evidence type="ECO:0000256" key="2">
    <source>
        <dbReference type="ARBA" id="ARBA00022737"/>
    </source>
</evidence>
<dbReference type="InterPro" id="IPR042410">
    <property type="entry name" value="WBSCR13"/>
</dbReference>
<keyword evidence="6" id="KW-1185">Reference proteome</keyword>
<evidence type="ECO:0000256" key="3">
    <source>
        <dbReference type="PROSITE-ProRule" id="PRU00221"/>
    </source>
</evidence>
<protein>
    <submittedName>
        <fullName evidence="7">WD_REPEATS_REGION domain-containing protein</fullName>
    </submittedName>
</protein>
<dbReference type="InterPro" id="IPR036322">
    <property type="entry name" value="WD40_repeat_dom_sf"/>
</dbReference>
<evidence type="ECO:0000313" key="6">
    <source>
        <dbReference type="Proteomes" id="UP000270296"/>
    </source>
</evidence>
<dbReference type="SUPFAM" id="SSF50978">
    <property type="entry name" value="WD40 repeat-like"/>
    <property type="match status" value="1"/>
</dbReference>
<keyword evidence="4" id="KW-0472">Membrane</keyword>
<dbReference type="PROSITE" id="PS50082">
    <property type="entry name" value="WD_REPEATS_2"/>
    <property type="match status" value="2"/>
</dbReference>
<dbReference type="PANTHER" id="PTHR44321">
    <property type="entry name" value="TRANSDUCIN BETA-LIKE PROTEIN 2"/>
    <property type="match status" value="1"/>
</dbReference>
<feature type="repeat" description="WD" evidence="3">
    <location>
        <begin position="89"/>
        <end position="121"/>
    </location>
</feature>
<dbReference type="SMART" id="SM00320">
    <property type="entry name" value="WD40"/>
    <property type="match status" value="4"/>
</dbReference>
<proteinExistence type="predicted"/>
<sequence length="289" mass="32627">MEFLFGWIFASVVLFVICFAFWLLSRAPYDQVLLSASSSTSSASERPEHPRETANPDLTASDKKKTHFKFRAPLKGSSSYTHPWLAGSLKGHLSRVLDFDLSPNGKHLMTCSEDRSLILWNCSDFLEREHKCFRLNLDLDHALKVCFAPDSKSLLLCMAFDNTLTVYKLAKKESHAFRIEQVENVQFEKVHKADIIAIGISPDAKYIISASGDTSLAVWDLKGKILKMVNTNHGNNYYACISPCSRFIGTSGFTPDVKVWQVLFSKNGEFQDVTRAFELKVRCVVFCCM</sequence>
<feature type="repeat" description="WD" evidence="3">
    <location>
        <begin position="188"/>
        <end position="222"/>
    </location>
</feature>
<keyword evidence="2" id="KW-0677">Repeat</keyword>
<reference evidence="7" key="1">
    <citation type="submission" date="2016-06" db="UniProtKB">
        <authorList>
            <consortium name="WormBaseParasite"/>
        </authorList>
    </citation>
    <scope>IDENTIFICATION</scope>
</reference>
<dbReference type="InterPro" id="IPR015943">
    <property type="entry name" value="WD40/YVTN_repeat-like_dom_sf"/>
</dbReference>
<gene>
    <name evidence="5" type="ORF">SBAD_LOCUS8371</name>
</gene>
<evidence type="ECO:0000313" key="5">
    <source>
        <dbReference type="EMBL" id="VDP16777.1"/>
    </source>
</evidence>
<evidence type="ECO:0000256" key="4">
    <source>
        <dbReference type="SAM" id="Phobius"/>
    </source>
</evidence>
<dbReference type="AlphaFoldDB" id="A0A183IXM3"/>
<evidence type="ECO:0000256" key="1">
    <source>
        <dbReference type="ARBA" id="ARBA00022574"/>
    </source>
</evidence>
<feature type="transmembrane region" description="Helical" evidence="4">
    <location>
        <begin position="6"/>
        <end position="24"/>
    </location>
</feature>
<name>A0A183IXM3_9BILA</name>
<dbReference type="InterPro" id="IPR019775">
    <property type="entry name" value="WD40_repeat_CS"/>
</dbReference>
<reference evidence="5 6" key="2">
    <citation type="submission" date="2018-11" db="EMBL/GenBank/DDBJ databases">
        <authorList>
            <consortium name="Pathogen Informatics"/>
        </authorList>
    </citation>
    <scope>NUCLEOTIDE SEQUENCE [LARGE SCALE GENOMIC DNA]</scope>
</reference>
<dbReference type="InterPro" id="IPR001680">
    <property type="entry name" value="WD40_rpt"/>
</dbReference>
<dbReference type="Gene3D" id="2.130.10.10">
    <property type="entry name" value="YVTN repeat-like/Quinoprotein amine dehydrogenase"/>
    <property type="match status" value="1"/>
</dbReference>
<dbReference type="WBParaSite" id="SBAD_0000868001-mRNA-1">
    <property type="protein sequence ID" value="SBAD_0000868001-mRNA-1"/>
    <property type="gene ID" value="SBAD_0000868001"/>
</dbReference>
<dbReference type="GO" id="GO:0030968">
    <property type="term" value="P:endoplasmic reticulum unfolded protein response"/>
    <property type="evidence" value="ECO:0007669"/>
    <property type="project" value="TreeGrafter"/>
</dbReference>
<dbReference type="EMBL" id="UZAM01011528">
    <property type="protein sequence ID" value="VDP16777.1"/>
    <property type="molecule type" value="Genomic_DNA"/>
</dbReference>
<dbReference type="OrthoDB" id="200924at2759"/>
<dbReference type="Pfam" id="PF00400">
    <property type="entry name" value="WD40"/>
    <property type="match status" value="2"/>
</dbReference>
<dbReference type="PANTHER" id="PTHR44321:SF1">
    <property type="entry name" value="TRANSDUCIN BETA-LIKE PROTEIN 2"/>
    <property type="match status" value="1"/>
</dbReference>
<dbReference type="PROSITE" id="PS50294">
    <property type="entry name" value="WD_REPEATS_REGION"/>
    <property type="match status" value="2"/>
</dbReference>
<keyword evidence="4" id="KW-1133">Transmembrane helix</keyword>
<dbReference type="GO" id="GO:0005783">
    <property type="term" value="C:endoplasmic reticulum"/>
    <property type="evidence" value="ECO:0007669"/>
    <property type="project" value="TreeGrafter"/>
</dbReference>
<dbReference type="Proteomes" id="UP000270296">
    <property type="component" value="Unassembled WGS sequence"/>
</dbReference>
<accession>A0A183IXM3</accession>
<keyword evidence="4" id="KW-0812">Transmembrane</keyword>
<organism evidence="7">
    <name type="scientific">Soboliphyme baturini</name>
    <dbReference type="NCBI Taxonomy" id="241478"/>
    <lineage>
        <taxon>Eukaryota</taxon>
        <taxon>Metazoa</taxon>
        <taxon>Ecdysozoa</taxon>
        <taxon>Nematoda</taxon>
        <taxon>Enoplea</taxon>
        <taxon>Dorylaimia</taxon>
        <taxon>Dioctophymatida</taxon>
        <taxon>Dioctophymatoidea</taxon>
        <taxon>Soboliphymatidae</taxon>
        <taxon>Soboliphyme</taxon>
    </lineage>
</organism>
<keyword evidence="1 3" id="KW-0853">WD repeat</keyword>